<evidence type="ECO:0000313" key="1">
    <source>
        <dbReference type="EMBL" id="KZV26239.1"/>
    </source>
</evidence>
<accession>A0A2Z7B3I5</accession>
<proteinExistence type="predicted"/>
<keyword evidence="2" id="KW-1185">Reference proteome</keyword>
<dbReference type="Proteomes" id="UP000250235">
    <property type="component" value="Unassembled WGS sequence"/>
</dbReference>
<dbReference type="EMBL" id="KV011502">
    <property type="protein sequence ID" value="KZV26239.1"/>
    <property type="molecule type" value="Genomic_DNA"/>
</dbReference>
<reference evidence="1 2" key="1">
    <citation type="journal article" date="2015" name="Proc. Natl. Acad. Sci. U.S.A.">
        <title>The resurrection genome of Boea hygrometrica: A blueprint for survival of dehydration.</title>
        <authorList>
            <person name="Xiao L."/>
            <person name="Yang G."/>
            <person name="Zhang L."/>
            <person name="Yang X."/>
            <person name="Zhao S."/>
            <person name="Ji Z."/>
            <person name="Zhou Q."/>
            <person name="Hu M."/>
            <person name="Wang Y."/>
            <person name="Chen M."/>
            <person name="Xu Y."/>
            <person name="Jin H."/>
            <person name="Xiao X."/>
            <person name="Hu G."/>
            <person name="Bao F."/>
            <person name="Hu Y."/>
            <person name="Wan P."/>
            <person name="Li L."/>
            <person name="Deng X."/>
            <person name="Kuang T."/>
            <person name="Xiang C."/>
            <person name="Zhu J.K."/>
            <person name="Oliver M.J."/>
            <person name="He Y."/>
        </authorList>
    </citation>
    <scope>NUCLEOTIDE SEQUENCE [LARGE SCALE GENOMIC DNA]</scope>
    <source>
        <strain evidence="2">cv. XS01</strain>
    </source>
</reference>
<evidence type="ECO:0000313" key="2">
    <source>
        <dbReference type="Proteomes" id="UP000250235"/>
    </source>
</evidence>
<organism evidence="1 2">
    <name type="scientific">Dorcoceras hygrometricum</name>
    <dbReference type="NCBI Taxonomy" id="472368"/>
    <lineage>
        <taxon>Eukaryota</taxon>
        <taxon>Viridiplantae</taxon>
        <taxon>Streptophyta</taxon>
        <taxon>Embryophyta</taxon>
        <taxon>Tracheophyta</taxon>
        <taxon>Spermatophyta</taxon>
        <taxon>Magnoliopsida</taxon>
        <taxon>eudicotyledons</taxon>
        <taxon>Gunneridae</taxon>
        <taxon>Pentapetalae</taxon>
        <taxon>asterids</taxon>
        <taxon>lamiids</taxon>
        <taxon>Lamiales</taxon>
        <taxon>Gesneriaceae</taxon>
        <taxon>Didymocarpoideae</taxon>
        <taxon>Trichosporeae</taxon>
        <taxon>Loxocarpinae</taxon>
        <taxon>Dorcoceras</taxon>
    </lineage>
</organism>
<name>A0A2Z7B3I5_9LAMI</name>
<gene>
    <name evidence="1" type="ORF">F511_42918</name>
</gene>
<protein>
    <submittedName>
        <fullName evidence="1">Uncharacterized protein</fullName>
    </submittedName>
</protein>
<dbReference type="AlphaFoldDB" id="A0A2Z7B3I5"/>
<sequence length="141" mass="15852">MNQLEQVLRSLLSKKKIPIISIVDESVSSRKDISTVDESINSRYSRKKLRRISAGARTTKKISWSANSRSYSGSSRNAKIPRRNVLSIESQEDSVASYSVQSQEIQAQRIEEVAKRSSRGDKSAAKQLTTYEELSKLNVNC</sequence>